<sequence length="643" mass="71253">MQEKKCASFITGILDSKYWLTNLSKIALKLAVSRIKLLKNKREVQLKQLKRDVAKLLQSGQDQIATIRVEHVVREEKTMTAYDFIEIYCELIAARLPIIESQKNCPTDLKEAISSVIFASPRCADIPELSDVRKHITAKYGKEFVSAAVELRPECGLVEKLSAKAPDGPTKIKILNAIAEEHNVTWEPKSFGENDVKSSHDLQIGPNVDEKASYVEVPQPQVHVHTPPVHNEKGPSNLHAYSQHKEMDDVPTNLYRSTTSGRSNPSINSSGTGSEEMDFRDSYSGNSSSSSPMGRQKNWNMEFKDAASAAQEAAESAERASMAARAALELSNREKITTRKYSNGLMQNSSSGSDLGDEVPNECAFHDGKLSAESVNRNYGKGNEQINAREQNNPESVPDQNYRSSHDENVVKHAKSAYINGAFGDDFDNPFSYGAFGDDFENNEYSGDARMNRKSSKAASHSQFISPSDDYTDILEGNSQKMRTNEGNTQRRNLKETNSYHKTADIIDESGSEHRQGCMSFDDLDGPSSESEEDSVKPKVLEGTKQKHGTSGSCTSMKDETSVDSQWNSNSRDSMEEHFKRKIDMSSSHEAKAKVKHSISGSLPKSMKADRSESSKGKASHVHPKLPDYDSFVAHFLSLKKAA</sequence>
<feature type="compositionally biased region" description="Polar residues" evidence="2">
    <location>
        <begin position="477"/>
        <end position="492"/>
    </location>
</feature>
<feature type="compositionally biased region" description="Polar residues" evidence="2">
    <location>
        <begin position="339"/>
        <end position="353"/>
    </location>
</feature>
<feature type="region of interest" description="Disordered" evidence="2">
    <location>
        <begin position="452"/>
        <end position="625"/>
    </location>
</feature>
<evidence type="ECO:0000313" key="4">
    <source>
        <dbReference type="Proteomes" id="UP000634136"/>
    </source>
</evidence>
<keyword evidence="4" id="KW-1185">Reference proteome</keyword>
<reference evidence="3" key="1">
    <citation type="submission" date="2020-09" db="EMBL/GenBank/DDBJ databases">
        <title>Genome-Enabled Discovery of Anthraquinone Biosynthesis in Senna tora.</title>
        <authorList>
            <person name="Kang S.-H."/>
            <person name="Pandey R.P."/>
            <person name="Lee C.-M."/>
            <person name="Sim J.-S."/>
            <person name="Jeong J.-T."/>
            <person name="Choi B.-S."/>
            <person name="Jung M."/>
            <person name="Ginzburg D."/>
            <person name="Zhao K."/>
            <person name="Won S.Y."/>
            <person name="Oh T.-J."/>
            <person name="Yu Y."/>
            <person name="Kim N.-H."/>
            <person name="Lee O.R."/>
            <person name="Lee T.-H."/>
            <person name="Bashyal P."/>
            <person name="Kim T.-S."/>
            <person name="Lee W.-H."/>
            <person name="Kawkins C."/>
            <person name="Kim C.-K."/>
            <person name="Kim J.S."/>
            <person name="Ahn B.O."/>
            <person name="Rhee S.Y."/>
            <person name="Sohng J.K."/>
        </authorList>
    </citation>
    <scope>NUCLEOTIDE SEQUENCE</scope>
    <source>
        <tissue evidence="3">Leaf</tissue>
    </source>
</reference>
<dbReference type="InterPro" id="IPR042277">
    <property type="entry name" value="IST1-like"/>
</dbReference>
<dbReference type="Pfam" id="PF03398">
    <property type="entry name" value="Ist1"/>
    <property type="match status" value="1"/>
</dbReference>
<feature type="compositionally biased region" description="Basic and acidic residues" evidence="2">
    <location>
        <begin position="573"/>
        <end position="593"/>
    </location>
</feature>
<feature type="compositionally biased region" description="Basic and acidic residues" evidence="2">
    <location>
        <begin position="534"/>
        <end position="545"/>
    </location>
</feature>
<feature type="compositionally biased region" description="Basic and acidic residues" evidence="2">
    <location>
        <begin position="607"/>
        <end position="616"/>
    </location>
</feature>
<dbReference type="PANTHER" id="PTHR12161:SF13">
    <property type="entry name" value="REGULATOR OF VPS4 ACTIVITY IN THE MVB PATHWAY PROTEIN"/>
    <property type="match status" value="1"/>
</dbReference>
<evidence type="ECO:0000256" key="1">
    <source>
        <dbReference type="ARBA" id="ARBA00005536"/>
    </source>
</evidence>
<name>A0A834WEI2_9FABA</name>
<organism evidence="3 4">
    <name type="scientific">Senna tora</name>
    <dbReference type="NCBI Taxonomy" id="362788"/>
    <lineage>
        <taxon>Eukaryota</taxon>
        <taxon>Viridiplantae</taxon>
        <taxon>Streptophyta</taxon>
        <taxon>Embryophyta</taxon>
        <taxon>Tracheophyta</taxon>
        <taxon>Spermatophyta</taxon>
        <taxon>Magnoliopsida</taxon>
        <taxon>eudicotyledons</taxon>
        <taxon>Gunneridae</taxon>
        <taxon>Pentapetalae</taxon>
        <taxon>rosids</taxon>
        <taxon>fabids</taxon>
        <taxon>Fabales</taxon>
        <taxon>Fabaceae</taxon>
        <taxon>Caesalpinioideae</taxon>
        <taxon>Cassia clade</taxon>
        <taxon>Senna</taxon>
    </lineage>
</organism>
<dbReference type="Proteomes" id="UP000634136">
    <property type="component" value="Unassembled WGS sequence"/>
</dbReference>
<feature type="region of interest" description="Disordered" evidence="2">
    <location>
        <begin position="339"/>
        <end position="359"/>
    </location>
</feature>
<accession>A0A834WEI2</accession>
<dbReference type="Gene3D" id="1.20.1260.60">
    <property type="entry name" value="Vacuolar protein sorting-associated protein Ist1"/>
    <property type="match status" value="1"/>
</dbReference>
<dbReference type="FunFam" id="1.20.1260.60:FF:000003">
    <property type="entry name" value="IST1-like protein isoform A"/>
    <property type="match status" value="1"/>
</dbReference>
<feature type="region of interest" description="Disordered" evidence="2">
    <location>
        <begin position="384"/>
        <end position="403"/>
    </location>
</feature>
<feature type="compositionally biased region" description="Acidic residues" evidence="2">
    <location>
        <begin position="522"/>
        <end position="533"/>
    </location>
</feature>
<dbReference type="GO" id="GO:0015031">
    <property type="term" value="P:protein transport"/>
    <property type="evidence" value="ECO:0007669"/>
    <property type="project" value="InterPro"/>
</dbReference>
<feature type="compositionally biased region" description="Basic and acidic residues" evidence="2">
    <location>
        <begin position="493"/>
        <end position="516"/>
    </location>
</feature>
<evidence type="ECO:0000313" key="3">
    <source>
        <dbReference type="EMBL" id="KAF7819712.1"/>
    </source>
</evidence>
<gene>
    <name evidence="3" type="ORF">G2W53_025167</name>
</gene>
<feature type="compositionally biased region" description="Polar residues" evidence="2">
    <location>
        <begin position="457"/>
        <end position="466"/>
    </location>
</feature>
<evidence type="ECO:0000256" key="2">
    <source>
        <dbReference type="SAM" id="MobiDB-lite"/>
    </source>
</evidence>
<dbReference type="EMBL" id="JAAIUW010000008">
    <property type="protein sequence ID" value="KAF7819712.1"/>
    <property type="molecule type" value="Genomic_DNA"/>
</dbReference>
<dbReference type="PANTHER" id="PTHR12161">
    <property type="entry name" value="IST1 FAMILY MEMBER"/>
    <property type="match status" value="1"/>
</dbReference>
<feature type="region of interest" description="Disordered" evidence="2">
    <location>
        <begin position="252"/>
        <end position="296"/>
    </location>
</feature>
<feature type="compositionally biased region" description="Polar residues" evidence="2">
    <location>
        <begin position="254"/>
        <end position="273"/>
    </location>
</feature>
<dbReference type="AlphaFoldDB" id="A0A834WEI2"/>
<dbReference type="OrthoDB" id="1435888at2759"/>
<proteinExistence type="inferred from homology"/>
<comment type="caution">
    <text evidence="3">The sequence shown here is derived from an EMBL/GenBank/DDBJ whole genome shotgun (WGS) entry which is preliminary data.</text>
</comment>
<feature type="compositionally biased region" description="Low complexity" evidence="2">
    <location>
        <begin position="282"/>
        <end position="291"/>
    </location>
</feature>
<feature type="compositionally biased region" description="Polar residues" evidence="2">
    <location>
        <begin position="563"/>
        <end position="572"/>
    </location>
</feature>
<dbReference type="InterPro" id="IPR005061">
    <property type="entry name" value="Ist1"/>
</dbReference>
<protein>
    <submittedName>
        <fullName evidence="3">IST1-like protein</fullName>
    </submittedName>
</protein>
<comment type="similarity">
    <text evidence="1">Belongs to the IST1 family.</text>
</comment>